<evidence type="ECO:0000259" key="1">
    <source>
        <dbReference type="SMART" id="SM01058"/>
    </source>
</evidence>
<proteinExistence type="predicted"/>
<dbReference type="SUPFAM" id="SSF141259">
    <property type="entry name" value="CarD-like"/>
    <property type="match status" value="1"/>
</dbReference>
<organism evidence="2 3">
    <name type="scientific">Neglectibacter timonensis</name>
    <dbReference type="NCBI Taxonomy" id="1776382"/>
    <lineage>
        <taxon>Bacteria</taxon>
        <taxon>Bacillati</taxon>
        <taxon>Bacillota</taxon>
        <taxon>Clostridia</taxon>
        <taxon>Eubacteriales</taxon>
        <taxon>Oscillospiraceae</taxon>
        <taxon>Neglectibacter</taxon>
    </lineage>
</organism>
<dbReference type="Pfam" id="PF21095">
    <property type="entry name" value="CarD_C"/>
    <property type="match status" value="1"/>
</dbReference>
<comment type="caution">
    <text evidence="2">The sequence shown here is derived from an EMBL/GenBank/DDBJ whole genome shotgun (WGS) entry which is preliminary data.</text>
</comment>
<feature type="domain" description="CarD-like/TRCF RNAP-interacting" evidence="1">
    <location>
        <begin position="1"/>
        <end position="108"/>
    </location>
</feature>
<dbReference type="InterPro" id="IPR048792">
    <property type="entry name" value="CarD_C"/>
</dbReference>
<dbReference type="InterPro" id="IPR042215">
    <property type="entry name" value="CarD-like_C"/>
</dbReference>
<dbReference type="Gene3D" id="2.40.10.170">
    <property type="match status" value="1"/>
</dbReference>
<dbReference type="InterPro" id="IPR003711">
    <property type="entry name" value="CarD-like/TRCF_RID"/>
</dbReference>
<evidence type="ECO:0000313" key="2">
    <source>
        <dbReference type="EMBL" id="MCQ4839728.1"/>
    </source>
</evidence>
<dbReference type="InterPro" id="IPR036101">
    <property type="entry name" value="CarD-like/TRCF_RID_sf"/>
</dbReference>
<gene>
    <name evidence="2" type="ORF">NE695_07355</name>
</gene>
<evidence type="ECO:0000313" key="3">
    <source>
        <dbReference type="Proteomes" id="UP001524473"/>
    </source>
</evidence>
<dbReference type="RefSeq" id="WP_066860463.1">
    <property type="nucleotide sequence ID" value="NZ_CABKVV010000009.1"/>
</dbReference>
<dbReference type="Gene3D" id="1.20.58.1290">
    <property type="entry name" value="CarD-like, C-terminal domain"/>
    <property type="match status" value="1"/>
</dbReference>
<sequence>MFQLGEHVMHPQQGVCKITDRITMDAREYYVLSPLSDHKLKLYIPILSSKKIGVRVLASEAELRSLYQEAEQADTPWIADRNARFRLYDESVQNGDLLEILKLSKMLHARRKEKLLTGRDKSFLDCVSRCTLSEFNFVCSGIS</sequence>
<protein>
    <recommendedName>
        <fullName evidence="1">CarD-like/TRCF RNAP-interacting domain-containing protein</fullName>
    </recommendedName>
</protein>
<dbReference type="Proteomes" id="UP001524473">
    <property type="component" value="Unassembled WGS sequence"/>
</dbReference>
<name>A0ABT1RYS3_9FIRM</name>
<accession>A0ABT1RYS3</accession>
<dbReference type="SMART" id="SM01058">
    <property type="entry name" value="CarD_TRCF"/>
    <property type="match status" value="1"/>
</dbReference>
<keyword evidence="3" id="KW-1185">Reference proteome</keyword>
<reference evidence="2 3" key="1">
    <citation type="submission" date="2022-06" db="EMBL/GenBank/DDBJ databases">
        <title>Isolation of gut microbiota from human fecal samples.</title>
        <authorList>
            <person name="Pamer E.G."/>
            <person name="Barat B."/>
            <person name="Waligurski E."/>
            <person name="Medina S."/>
            <person name="Paddock L."/>
            <person name="Mostad J."/>
        </authorList>
    </citation>
    <scope>NUCLEOTIDE SEQUENCE [LARGE SCALE GENOMIC DNA]</scope>
    <source>
        <strain evidence="2 3">DFI.9.73</strain>
    </source>
</reference>
<dbReference type="Pfam" id="PF02559">
    <property type="entry name" value="CarD_TRCF_RID"/>
    <property type="match status" value="1"/>
</dbReference>
<dbReference type="GeneID" id="90531194"/>
<dbReference type="EMBL" id="JANFZH010000013">
    <property type="protein sequence ID" value="MCQ4839728.1"/>
    <property type="molecule type" value="Genomic_DNA"/>
</dbReference>